<keyword evidence="3" id="KW-1185">Reference proteome</keyword>
<accession>A0AB34HQN2</accession>
<organism evidence="2 3">
    <name type="scientific">Eschrichtius robustus</name>
    <name type="common">California gray whale</name>
    <name type="synonym">Eschrichtius gibbosus</name>
    <dbReference type="NCBI Taxonomy" id="9764"/>
    <lineage>
        <taxon>Eukaryota</taxon>
        <taxon>Metazoa</taxon>
        <taxon>Chordata</taxon>
        <taxon>Craniata</taxon>
        <taxon>Vertebrata</taxon>
        <taxon>Euteleostomi</taxon>
        <taxon>Mammalia</taxon>
        <taxon>Eutheria</taxon>
        <taxon>Laurasiatheria</taxon>
        <taxon>Artiodactyla</taxon>
        <taxon>Whippomorpha</taxon>
        <taxon>Cetacea</taxon>
        <taxon>Mysticeti</taxon>
        <taxon>Eschrichtiidae</taxon>
        <taxon>Eschrichtius</taxon>
    </lineage>
</organism>
<feature type="region of interest" description="Disordered" evidence="1">
    <location>
        <begin position="250"/>
        <end position="311"/>
    </location>
</feature>
<reference evidence="2 3" key="1">
    <citation type="submission" date="2022-11" db="EMBL/GenBank/DDBJ databases">
        <title>Whole genome sequence of Eschrichtius robustus ER-17-0199.</title>
        <authorList>
            <person name="Bruniche-Olsen A."/>
            <person name="Black A.N."/>
            <person name="Fields C.J."/>
            <person name="Walden K."/>
            <person name="Dewoody J.A."/>
        </authorList>
    </citation>
    <scope>NUCLEOTIDE SEQUENCE [LARGE SCALE GENOMIC DNA]</scope>
    <source>
        <strain evidence="2">ER-17-0199</strain>
        <tissue evidence="2">Blubber</tissue>
    </source>
</reference>
<evidence type="ECO:0000313" key="2">
    <source>
        <dbReference type="EMBL" id="KAJ8793160.1"/>
    </source>
</evidence>
<feature type="region of interest" description="Disordered" evidence="1">
    <location>
        <begin position="101"/>
        <end position="156"/>
    </location>
</feature>
<name>A0AB34HQN2_ESCRO</name>
<evidence type="ECO:0000256" key="1">
    <source>
        <dbReference type="SAM" id="MobiDB-lite"/>
    </source>
</evidence>
<comment type="caution">
    <text evidence="2">The sequence shown here is derived from an EMBL/GenBank/DDBJ whole genome shotgun (WGS) entry which is preliminary data.</text>
</comment>
<feature type="compositionally biased region" description="Low complexity" evidence="1">
    <location>
        <begin position="302"/>
        <end position="311"/>
    </location>
</feature>
<proteinExistence type="predicted"/>
<feature type="compositionally biased region" description="Low complexity" evidence="1">
    <location>
        <begin position="272"/>
        <end position="292"/>
    </location>
</feature>
<dbReference type="Proteomes" id="UP001159641">
    <property type="component" value="Unassembled WGS sequence"/>
</dbReference>
<feature type="compositionally biased region" description="Low complexity" evidence="1">
    <location>
        <begin position="101"/>
        <end position="128"/>
    </location>
</feature>
<evidence type="ECO:0000313" key="3">
    <source>
        <dbReference type="Proteomes" id="UP001159641"/>
    </source>
</evidence>
<gene>
    <name evidence="2" type="ORF">J1605_003837</name>
</gene>
<feature type="compositionally biased region" description="Pro residues" evidence="1">
    <location>
        <begin position="129"/>
        <end position="143"/>
    </location>
</feature>
<protein>
    <submittedName>
        <fullName evidence="2">Uncharacterized protein</fullName>
    </submittedName>
</protein>
<sequence>MEAGVGGRFLCGDWRRRIRPGRALQSLASFQPALAGSSPARPPPALPAAPQPSLRFAISGFVWRLAAPASAAAELRLGSSARRTPKVPLARAPIHTLAAAAAATTTTTTTTTTTPLPSFLPSASAARVPPAPAPPPSCPPRSPPGQAVGGSGAGEAGGLALAPRGSVCALRGRTRSLPRFSRPPLPLLLLSPSSSPLRRRRLRRRRGVCELRPGPAGGRRAGCLQAEGAVLCAFRREEQQAAATAAAATAAAAAAAPAPPPPRPEEEPLPPREGAAAVPGRAGEGAAAQSRGGSRRSGKSGGRAAPGNRGG</sequence>
<feature type="compositionally biased region" description="Gly residues" evidence="1">
    <location>
        <begin position="147"/>
        <end position="156"/>
    </location>
</feature>
<dbReference type="EMBL" id="JAIQCJ010001017">
    <property type="protein sequence ID" value="KAJ8793160.1"/>
    <property type="molecule type" value="Genomic_DNA"/>
</dbReference>
<dbReference type="AlphaFoldDB" id="A0AB34HQN2"/>